<reference evidence="2" key="1">
    <citation type="journal article" date="2021" name="G3 (Bethesda)">
        <title>Genomic diversity, chromosomal rearrangements, and interspecies hybridization in the ogataea polymorpha species complex.</title>
        <authorList>
            <person name="Hanson S.J."/>
            <person name="Cinneide E.O."/>
            <person name="Salzberg L.I."/>
            <person name="Wolfe K.H."/>
            <person name="McGowan J."/>
            <person name="Fitzpatrick D.A."/>
            <person name="Matlin K."/>
        </authorList>
    </citation>
    <scope>NUCLEOTIDE SEQUENCE</scope>
    <source>
        <strain evidence="2">61-244</strain>
    </source>
</reference>
<feature type="region of interest" description="Disordered" evidence="1">
    <location>
        <begin position="339"/>
        <end position="358"/>
    </location>
</feature>
<organism evidence="2 3">
    <name type="scientific">Pichia angusta</name>
    <name type="common">Yeast</name>
    <name type="synonym">Hansenula polymorpha</name>
    <dbReference type="NCBI Taxonomy" id="870730"/>
    <lineage>
        <taxon>Eukaryota</taxon>
        <taxon>Fungi</taxon>
        <taxon>Dikarya</taxon>
        <taxon>Ascomycota</taxon>
        <taxon>Saccharomycotina</taxon>
        <taxon>Pichiomycetes</taxon>
        <taxon>Pichiales</taxon>
        <taxon>Pichiaceae</taxon>
        <taxon>Ogataea</taxon>
    </lineage>
</organism>
<feature type="region of interest" description="Disordered" evidence="1">
    <location>
        <begin position="218"/>
        <end position="247"/>
    </location>
</feature>
<dbReference type="AlphaFoldDB" id="A0AAN6DLB7"/>
<evidence type="ECO:0000313" key="3">
    <source>
        <dbReference type="Proteomes" id="UP001196530"/>
    </source>
</evidence>
<sequence length="493" mass="53775">MRIRKSVSDGYMQGDATAASTAGKGNEFSAPQIRRVPLPDHLADGPPALDFRGSTVSSLADWESELDRGTKRTYDETQDYEKKYGPLVFNEDRFGRHLGLLLDAAAQRQRRLYCLLARQHCASERHQPAEFLSVDPAHRHAARHARETDRVRHVRQNRGAQLRTAPHQTAAVSVREGRARIRRKNALLVPQQHPRPAHTGLRQLQRVHDRHRRLRLAVLDRSVQRRHHQRNGGRAGQPRQDDRQSLPEAHRGRVAERLASAGRAARAAGGQSAIYHRLHCPGSGQAEQAELCRVFDLGARNRPRRQAQAPRHRPGLQQTRDPASVAGPLLAMSLQTGLERGTARQPVPDGPGDGGAQTADAHADLVAAEPGVPVHQGPERVQHGAGSGDRSTERGACPDGHERDAAVHTDDCVPAAQDGPGVSAETGHSGRYAHEPGAVLLRPAAQGAGAGVSGRRAGAAAFPADGRRFRLCGQRVWPLVPHKREVSGRFLEP</sequence>
<feature type="region of interest" description="Disordered" evidence="1">
    <location>
        <begin position="412"/>
        <end position="431"/>
    </location>
</feature>
<feature type="compositionally biased region" description="Basic residues" evidence="1">
    <location>
        <begin position="302"/>
        <end position="314"/>
    </location>
</feature>
<proteinExistence type="predicted"/>
<protein>
    <submittedName>
        <fullName evidence="2">Uncharacterized protein</fullName>
    </submittedName>
</protein>
<evidence type="ECO:0000256" key="1">
    <source>
        <dbReference type="SAM" id="MobiDB-lite"/>
    </source>
</evidence>
<dbReference type="GeneID" id="66124379"/>
<comment type="caution">
    <text evidence="2">The sequence shown here is derived from an EMBL/GenBank/DDBJ whole genome shotgun (WGS) entry which is preliminary data.</text>
</comment>
<feature type="region of interest" description="Disordered" evidence="1">
    <location>
        <begin position="1"/>
        <end position="27"/>
    </location>
</feature>
<dbReference type="EMBL" id="JAHLUX010000001">
    <property type="protein sequence ID" value="KAG7821853.1"/>
    <property type="molecule type" value="Genomic_DNA"/>
</dbReference>
<feature type="region of interest" description="Disordered" evidence="1">
    <location>
        <begin position="371"/>
        <end position="404"/>
    </location>
</feature>
<name>A0AAN6DLB7_PICAN</name>
<evidence type="ECO:0000313" key="2">
    <source>
        <dbReference type="EMBL" id="KAG7821853.1"/>
    </source>
</evidence>
<feature type="region of interest" description="Disordered" evidence="1">
    <location>
        <begin position="302"/>
        <end position="325"/>
    </location>
</feature>
<gene>
    <name evidence="2" type="ORF">KL928_000328</name>
</gene>
<dbReference type="Proteomes" id="UP001196530">
    <property type="component" value="Unassembled WGS sequence"/>
</dbReference>
<accession>A0AAN6DLB7</accession>
<dbReference type="RefSeq" id="XP_043062223.1">
    <property type="nucleotide sequence ID" value="XM_043203849.1"/>
</dbReference>